<feature type="non-terminal residue" evidence="2">
    <location>
        <position position="1"/>
    </location>
</feature>
<reference evidence="2" key="2">
    <citation type="submission" date="2023-05" db="EMBL/GenBank/DDBJ databases">
        <authorList>
            <person name="Fouks B."/>
        </authorList>
    </citation>
    <scope>NUCLEOTIDE SEQUENCE</scope>
    <source>
        <strain evidence="2">Stay&amp;Tobe</strain>
        <tissue evidence="2">Testes</tissue>
    </source>
</reference>
<name>A0AAD8A8G7_DIPPU</name>
<dbReference type="InterPro" id="IPR058912">
    <property type="entry name" value="HTH_animal"/>
</dbReference>
<accession>A0AAD8A8G7</accession>
<sequence length="139" mass="16806">SGFNHFAHKEAVFNSLTYRLVNIPISKENYENEKEYIINVAIENGFEENMVHKKINKCKRQKIINESRLIKQTEENVKFKKVTYHPLKHHKFQNIFEKFNIRLTPKNEYSLDRLIKTNKNFKKLRRKQIRNLSDQMQGL</sequence>
<dbReference type="Pfam" id="PF26215">
    <property type="entry name" value="HTH_animal"/>
    <property type="match status" value="1"/>
</dbReference>
<dbReference type="Proteomes" id="UP001233999">
    <property type="component" value="Unassembled WGS sequence"/>
</dbReference>
<feature type="domain" description="Helix-turn-helix" evidence="1">
    <location>
        <begin position="5"/>
        <end position="56"/>
    </location>
</feature>
<keyword evidence="3" id="KW-1185">Reference proteome</keyword>
<proteinExistence type="predicted"/>
<dbReference type="EMBL" id="JASPKZ010003044">
    <property type="protein sequence ID" value="KAJ9594470.1"/>
    <property type="molecule type" value="Genomic_DNA"/>
</dbReference>
<reference evidence="2" key="1">
    <citation type="journal article" date="2023" name="IScience">
        <title>Live-bearing cockroach genome reveals convergent evolutionary mechanisms linked to viviparity in insects and beyond.</title>
        <authorList>
            <person name="Fouks B."/>
            <person name="Harrison M.C."/>
            <person name="Mikhailova A.A."/>
            <person name="Marchal E."/>
            <person name="English S."/>
            <person name="Carruthers M."/>
            <person name="Jennings E.C."/>
            <person name="Chiamaka E.L."/>
            <person name="Frigard R.A."/>
            <person name="Pippel M."/>
            <person name="Attardo G.M."/>
            <person name="Benoit J.B."/>
            <person name="Bornberg-Bauer E."/>
            <person name="Tobe S.S."/>
        </authorList>
    </citation>
    <scope>NUCLEOTIDE SEQUENCE</scope>
    <source>
        <strain evidence="2">Stay&amp;Tobe</strain>
    </source>
</reference>
<comment type="caution">
    <text evidence="2">The sequence shown here is derived from an EMBL/GenBank/DDBJ whole genome shotgun (WGS) entry which is preliminary data.</text>
</comment>
<dbReference type="AlphaFoldDB" id="A0AAD8A8G7"/>
<protein>
    <recommendedName>
        <fullName evidence="1">Helix-turn-helix domain-containing protein</fullName>
    </recommendedName>
</protein>
<evidence type="ECO:0000313" key="3">
    <source>
        <dbReference type="Proteomes" id="UP001233999"/>
    </source>
</evidence>
<evidence type="ECO:0000313" key="2">
    <source>
        <dbReference type="EMBL" id="KAJ9594470.1"/>
    </source>
</evidence>
<gene>
    <name evidence="2" type="ORF">L9F63_014082</name>
</gene>
<evidence type="ECO:0000259" key="1">
    <source>
        <dbReference type="Pfam" id="PF26215"/>
    </source>
</evidence>
<organism evidence="2 3">
    <name type="scientific">Diploptera punctata</name>
    <name type="common">Pacific beetle cockroach</name>
    <dbReference type="NCBI Taxonomy" id="6984"/>
    <lineage>
        <taxon>Eukaryota</taxon>
        <taxon>Metazoa</taxon>
        <taxon>Ecdysozoa</taxon>
        <taxon>Arthropoda</taxon>
        <taxon>Hexapoda</taxon>
        <taxon>Insecta</taxon>
        <taxon>Pterygota</taxon>
        <taxon>Neoptera</taxon>
        <taxon>Polyneoptera</taxon>
        <taxon>Dictyoptera</taxon>
        <taxon>Blattodea</taxon>
        <taxon>Blaberoidea</taxon>
        <taxon>Blaberidae</taxon>
        <taxon>Diplopterinae</taxon>
        <taxon>Diploptera</taxon>
    </lineage>
</organism>